<dbReference type="CDD" id="cd06183">
    <property type="entry name" value="cyt_b5_reduct_like"/>
    <property type="match status" value="1"/>
</dbReference>
<dbReference type="InterPro" id="IPR008333">
    <property type="entry name" value="Cbr1-like_FAD-bd_dom"/>
</dbReference>
<dbReference type="AlphaFoldDB" id="A0AA36DVF1"/>
<dbReference type="InterPro" id="IPR039261">
    <property type="entry name" value="FNR_nucleotide-bd"/>
</dbReference>
<dbReference type="PANTHER" id="PTHR46237:SF1">
    <property type="entry name" value="CYTOCHROME B5 REDUCTASE 4"/>
    <property type="match status" value="1"/>
</dbReference>
<dbReference type="InterPro" id="IPR017927">
    <property type="entry name" value="FAD-bd_FR_type"/>
</dbReference>
<dbReference type="FunFam" id="3.10.120.10:FF:000001">
    <property type="entry name" value="Cytochrome b5 reductase 4"/>
    <property type="match status" value="1"/>
</dbReference>
<evidence type="ECO:0000256" key="1">
    <source>
        <dbReference type="ARBA" id="ARBA00006105"/>
    </source>
</evidence>
<dbReference type="InterPro" id="IPR018506">
    <property type="entry name" value="Cyt_B5_heme-BS"/>
</dbReference>
<protein>
    <recommendedName>
        <fullName evidence="10">Cytochrome-b5 reductase</fullName>
    </recommendedName>
</protein>
<feature type="domain" description="Cytochrome b5 heme-binding" evidence="6">
    <location>
        <begin position="49"/>
        <end position="129"/>
    </location>
</feature>
<dbReference type="GO" id="GO:0006801">
    <property type="term" value="P:superoxide metabolic process"/>
    <property type="evidence" value="ECO:0007669"/>
    <property type="project" value="TreeGrafter"/>
</dbReference>
<dbReference type="Pfam" id="PF00175">
    <property type="entry name" value="NAD_binding_1"/>
    <property type="match status" value="1"/>
</dbReference>
<reference evidence="8" key="1">
    <citation type="submission" date="2023-07" db="EMBL/GenBank/DDBJ databases">
        <authorList>
            <consortium name="CYATHOMIX"/>
        </authorList>
    </citation>
    <scope>NUCLEOTIDE SEQUENCE</scope>
    <source>
        <strain evidence="8">N/A</strain>
    </source>
</reference>
<dbReference type="PANTHER" id="PTHR46237">
    <property type="entry name" value="CYTOCHROME B5 REDUCTASE 4 FAMILY MEMBER"/>
    <property type="match status" value="1"/>
</dbReference>
<gene>
    <name evidence="8" type="ORF">CYNAS_LOCUS5383</name>
</gene>
<evidence type="ECO:0000259" key="6">
    <source>
        <dbReference type="PROSITE" id="PS50255"/>
    </source>
</evidence>
<evidence type="ECO:0000256" key="2">
    <source>
        <dbReference type="ARBA" id="ARBA00022617"/>
    </source>
</evidence>
<evidence type="ECO:0000256" key="3">
    <source>
        <dbReference type="ARBA" id="ARBA00022723"/>
    </source>
</evidence>
<dbReference type="Pfam" id="PF00970">
    <property type="entry name" value="FAD_binding_6"/>
    <property type="match status" value="1"/>
</dbReference>
<dbReference type="PROSITE" id="PS51384">
    <property type="entry name" value="FAD_FR"/>
    <property type="match status" value="1"/>
</dbReference>
<dbReference type="Gene3D" id="3.10.120.10">
    <property type="entry name" value="Cytochrome b5-like heme/steroid binding domain"/>
    <property type="match status" value="1"/>
</dbReference>
<dbReference type="InterPro" id="IPR017938">
    <property type="entry name" value="Riboflavin_synthase-like_b-brl"/>
</dbReference>
<keyword evidence="3" id="KW-0479">Metal-binding</keyword>
<organism evidence="8 9">
    <name type="scientific">Cylicocyclus nassatus</name>
    <name type="common">Nematode worm</name>
    <dbReference type="NCBI Taxonomy" id="53992"/>
    <lineage>
        <taxon>Eukaryota</taxon>
        <taxon>Metazoa</taxon>
        <taxon>Ecdysozoa</taxon>
        <taxon>Nematoda</taxon>
        <taxon>Chromadorea</taxon>
        <taxon>Rhabditida</taxon>
        <taxon>Rhabditina</taxon>
        <taxon>Rhabditomorpha</taxon>
        <taxon>Strongyloidea</taxon>
        <taxon>Strongylidae</taxon>
        <taxon>Cylicocyclus</taxon>
    </lineage>
</organism>
<name>A0AA36DVF1_CYLNA</name>
<evidence type="ECO:0000256" key="5">
    <source>
        <dbReference type="ARBA" id="ARBA00023004"/>
    </source>
</evidence>
<dbReference type="InterPro" id="IPR051872">
    <property type="entry name" value="Cytochrome_b5/Flavoprotein_Rdt"/>
</dbReference>
<evidence type="ECO:0000256" key="4">
    <source>
        <dbReference type="ARBA" id="ARBA00023002"/>
    </source>
</evidence>
<evidence type="ECO:0000313" key="8">
    <source>
        <dbReference type="EMBL" id="CAJ0593400.1"/>
    </source>
</evidence>
<accession>A0AA36DVF1</accession>
<dbReference type="Proteomes" id="UP001176961">
    <property type="component" value="Unassembled WGS sequence"/>
</dbReference>
<dbReference type="InterPro" id="IPR036400">
    <property type="entry name" value="Cyt_B5-like_heme/steroid_sf"/>
</dbReference>
<sequence length="520" mass="57506">MPFLGLPNLTARPAVGRSEYGRVKVALPPGKGLMDWVRLASEKILAKKHMSVTSEELVKHNTRDDCWVHIFGQVYDVTSYLEFHPGGIPELMRAAGTDGTALFNQYHAWVNYESMLKSCLVGRFVGDLSKLPQPGPSTLDEQPTSVSAQLNALIMKEKQSKETYGVNIEKDDRSVTLTCPRWKSSDLHLDNVVVEFSASKRCLRIVVRPAGSAAVEVKWEEISTEVSLNGYQVSVDKQPCIKVSFDADDLNVAAVLSTACQSVKQSPLLTYHECSIEGKLPISHDTLLFTVSLPTGVFSPVPVGRHVSFKIKKGSSVIYRSYTPVSLGSLPQESNKNSAYVLFSSPSKLIFLIKIYADGICTPLLEKLLIGGKIEMSEPVGSKDLSKWIDADTELLMLAAGTGLTPMVNVIRARLKSISERDSNKCNTTLLLFNKTEKDIVDDDWLPMKWDDSRIRVEHILSEPSEKWTGRMGRISAAMLPVPHDSLRVLLCGPDGFIENAVQLLNNANYKSDNIHIFQG</sequence>
<keyword evidence="5" id="KW-0408">Iron</keyword>
<proteinExistence type="inferred from homology"/>
<evidence type="ECO:0000259" key="7">
    <source>
        <dbReference type="PROSITE" id="PS51384"/>
    </source>
</evidence>
<dbReference type="InterPro" id="IPR001433">
    <property type="entry name" value="OxRdtase_FAD/NAD-bd"/>
</dbReference>
<comment type="similarity">
    <text evidence="1">Belongs to the flavoprotein pyridine nucleotide cytochrome reductase family.</text>
</comment>
<dbReference type="EMBL" id="CATQJL010000112">
    <property type="protein sequence ID" value="CAJ0593400.1"/>
    <property type="molecule type" value="Genomic_DNA"/>
</dbReference>
<evidence type="ECO:0000313" key="9">
    <source>
        <dbReference type="Proteomes" id="UP001176961"/>
    </source>
</evidence>
<dbReference type="GO" id="GO:0005783">
    <property type="term" value="C:endoplasmic reticulum"/>
    <property type="evidence" value="ECO:0007669"/>
    <property type="project" value="TreeGrafter"/>
</dbReference>
<dbReference type="Gene3D" id="3.40.50.80">
    <property type="entry name" value="Nucleotide-binding domain of ferredoxin-NADP reductase (FNR) module"/>
    <property type="match status" value="1"/>
</dbReference>
<dbReference type="InterPro" id="IPR001199">
    <property type="entry name" value="Cyt_B5-like_heme/steroid-bd"/>
</dbReference>
<dbReference type="SUPFAM" id="SSF52343">
    <property type="entry name" value="Ferredoxin reductase-like, C-terminal NADP-linked domain"/>
    <property type="match status" value="1"/>
</dbReference>
<dbReference type="PROSITE" id="PS00191">
    <property type="entry name" value="CYTOCHROME_B5_1"/>
    <property type="match status" value="1"/>
</dbReference>
<dbReference type="GO" id="GO:0046872">
    <property type="term" value="F:metal ion binding"/>
    <property type="evidence" value="ECO:0007669"/>
    <property type="project" value="UniProtKB-KW"/>
</dbReference>
<dbReference type="SMART" id="SM01117">
    <property type="entry name" value="Cyt-b5"/>
    <property type="match status" value="1"/>
</dbReference>
<dbReference type="SUPFAM" id="SSF55856">
    <property type="entry name" value="Cytochrome b5-like heme/steroid binding domain"/>
    <property type="match status" value="1"/>
</dbReference>
<dbReference type="Pfam" id="PF00173">
    <property type="entry name" value="Cyt-b5"/>
    <property type="match status" value="1"/>
</dbReference>
<dbReference type="PRINTS" id="PR00406">
    <property type="entry name" value="CYTB5RDTASE"/>
</dbReference>
<evidence type="ECO:0008006" key="10">
    <source>
        <dbReference type="Google" id="ProtNLM"/>
    </source>
</evidence>
<dbReference type="GO" id="GO:0004128">
    <property type="term" value="F:cytochrome-b5 reductase activity, acting on NAD(P)H"/>
    <property type="evidence" value="ECO:0007669"/>
    <property type="project" value="TreeGrafter"/>
</dbReference>
<feature type="domain" description="FAD-binding FR-type" evidence="7">
    <location>
        <begin position="269"/>
        <end position="386"/>
    </location>
</feature>
<dbReference type="GO" id="GO:0020037">
    <property type="term" value="F:heme binding"/>
    <property type="evidence" value="ECO:0007669"/>
    <property type="project" value="InterPro"/>
</dbReference>
<dbReference type="PROSITE" id="PS50255">
    <property type="entry name" value="CYTOCHROME_B5_2"/>
    <property type="match status" value="1"/>
</dbReference>
<comment type="caution">
    <text evidence="8">The sequence shown here is derived from an EMBL/GenBank/DDBJ whole genome shotgun (WGS) entry which is preliminary data.</text>
</comment>
<keyword evidence="2" id="KW-0349">Heme</keyword>
<keyword evidence="4" id="KW-0560">Oxidoreductase</keyword>
<dbReference type="SUPFAM" id="SSF63380">
    <property type="entry name" value="Riboflavin synthase domain-like"/>
    <property type="match status" value="1"/>
</dbReference>
<dbReference type="Gene3D" id="2.40.30.10">
    <property type="entry name" value="Translation factors"/>
    <property type="match status" value="1"/>
</dbReference>
<keyword evidence="9" id="KW-1185">Reference proteome</keyword>